<evidence type="ECO:0000256" key="4">
    <source>
        <dbReference type="ARBA" id="ARBA00023054"/>
    </source>
</evidence>
<dbReference type="GO" id="GO:0016592">
    <property type="term" value="C:mediator complex"/>
    <property type="evidence" value="ECO:0007669"/>
    <property type="project" value="InterPro"/>
</dbReference>
<organism evidence="8 9">
    <name type="scientific">Zostera marina</name>
    <name type="common">Eelgrass</name>
    <dbReference type="NCBI Taxonomy" id="29655"/>
    <lineage>
        <taxon>Eukaryota</taxon>
        <taxon>Viridiplantae</taxon>
        <taxon>Streptophyta</taxon>
        <taxon>Embryophyta</taxon>
        <taxon>Tracheophyta</taxon>
        <taxon>Spermatophyta</taxon>
        <taxon>Magnoliopsida</taxon>
        <taxon>Liliopsida</taxon>
        <taxon>Zosteraceae</taxon>
        <taxon>Zostera</taxon>
    </lineage>
</organism>
<comment type="subcellular location">
    <subcellularLocation>
        <location evidence="1">Nucleus</location>
    </subcellularLocation>
</comment>
<gene>
    <name evidence="8" type="ORF">ZOSMA_26G00890</name>
</gene>
<evidence type="ECO:0000313" key="9">
    <source>
        <dbReference type="Proteomes" id="UP000036987"/>
    </source>
</evidence>
<proteinExistence type="inferred from homology"/>
<dbReference type="GO" id="GO:0006355">
    <property type="term" value="P:regulation of DNA-templated transcription"/>
    <property type="evidence" value="ECO:0007669"/>
    <property type="project" value="InterPro"/>
</dbReference>
<evidence type="ECO:0000256" key="2">
    <source>
        <dbReference type="ARBA" id="ARBA00005571"/>
    </source>
</evidence>
<evidence type="ECO:0000256" key="7">
    <source>
        <dbReference type="SAM" id="Coils"/>
    </source>
</evidence>
<dbReference type="STRING" id="29655.A0A0K9PGJ2"/>
<dbReference type="InterPro" id="IPR021640">
    <property type="entry name" value="Mediator_Med28"/>
</dbReference>
<sequence length="208" mass="23219">MAGQEIQQNSNTSSAAAVGAGIYDAGDAGDAATSKYLQSTGMQHLASTSTSALDQKLLSNQLVQGSLWKKCIVSEEKQIQQKIESPSPSQEDTMLSYVSAMEAALLPCLPARELQAIERSAHSSHQIDVERHARDFMEAAKKIQLYLISLQCRQRPSRKEQLQQEINGMEEELKTKTEMIKKHQLLIDEWSKIVEERLAIHNVELEKV</sequence>
<keyword evidence="5" id="KW-0804">Transcription</keyword>
<comment type="caution">
    <text evidence="8">The sequence shown here is derived from an EMBL/GenBank/DDBJ whole genome shotgun (WGS) entry which is preliminary data.</text>
</comment>
<dbReference type="PANTHER" id="PTHR39117:SF1">
    <property type="entry name" value="MEDIATOR OF RNA POLYMERASE II TRANSCRIPTION SUBUNIT 28"/>
    <property type="match status" value="1"/>
</dbReference>
<keyword evidence="6" id="KW-0539">Nucleus</keyword>
<dbReference type="AlphaFoldDB" id="A0A0K9PGJ2"/>
<keyword evidence="9" id="KW-1185">Reference proteome</keyword>
<evidence type="ECO:0000313" key="8">
    <source>
        <dbReference type="EMBL" id="KMZ67340.1"/>
    </source>
</evidence>
<reference evidence="9" key="1">
    <citation type="journal article" date="2016" name="Nature">
        <title>The genome of the seagrass Zostera marina reveals angiosperm adaptation to the sea.</title>
        <authorList>
            <person name="Olsen J.L."/>
            <person name="Rouze P."/>
            <person name="Verhelst B."/>
            <person name="Lin Y.-C."/>
            <person name="Bayer T."/>
            <person name="Collen J."/>
            <person name="Dattolo E."/>
            <person name="De Paoli E."/>
            <person name="Dittami S."/>
            <person name="Maumus F."/>
            <person name="Michel G."/>
            <person name="Kersting A."/>
            <person name="Lauritano C."/>
            <person name="Lohaus R."/>
            <person name="Toepel M."/>
            <person name="Tonon T."/>
            <person name="Vanneste K."/>
            <person name="Amirebrahimi M."/>
            <person name="Brakel J."/>
            <person name="Bostroem C."/>
            <person name="Chovatia M."/>
            <person name="Grimwood J."/>
            <person name="Jenkins J.W."/>
            <person name="Jueterbock A."/>
            <person name="Mraz A."/>
            <person name="Stam W.T."/>
            <person name="Tice H."/>
            <person name="Bornberg-Bauer E."/>
            <person name="Green P.J."/>
            <person name="Pearson G.A."/>
            <person name="Procaccini G."/>
            <person name="Duarte C.M."/>
            <person name="Schmutz J."/>
            <person name="Reusch T.B.H."/>
            <person name="Van de Peer Y."/>
        </authorList>
    </citation>
    <scope>NUCLEOTIDE SEQUENCE [LARGE SCALE GENOMIC DNA]</scope>
    <source>
        <strain evidence="9">cv. Finnish</strain>
    </source>
</reference>
<evidence type="ECO:0008006" key="10">
    <source>
        <dbReference type="Google" id="ProtNLM"/>
    </source>
</evidence>
<comment type="similarity">
    <text evidence="2">Belongs to the Mediator complex subunit 28 family.</text>
</comment>
<dbReference type="InterPro" id="IPR034456">
    <property type="entry name" value="MED28"/>
</dbReference>
<protein>
    <recommendedName>
        <fullName evidence="10">Mediator of RNA polymerase II transcription subunit 28</fullName>
    </recommendedName>
</protein>
<dbReference type="EMBL" id="LFYR01000915">
    <property type="protein sequence ID" value="KMZ67340.1"/>
    <property type="molecule type" value="Genomic_DNA"/>
</dbReference>
<keyword evidence="3" id="KW-0805">Transcription regulation</keyword>
<keyword evidence="4 7" id="KW-0175">Coiled coil</keyword>
<evidence type="ECO:0000256" key="3">
    <source>
        <dbReference type="ARBA" id="ARBA00023015"/>
    </source>
</evidence>
<evidence type="ECO:0000256" key="6">
    <source>
        <dbReference type="ARBA" id="ARBA00023242"/>
    </source>
</evidence>
<dbReference type="OrthoDB" id="1885414at2759"/>
<accession>A0A0K9PGJ2</accession>
<name>A0A0K9PGJ2_ZOSMR</name>
<evidence type="ECO:0000256" key="1">
    <source>
        <dbReference type="ARBA" id="ARBA00004123"/>
    </source>
</evidence>
<evidence type="ECO:0000256" key="5">
    <source>
        <dbReference type="ARBA" id="ARBA00023163"/>
    </source>
</evidence>
<feature type="coiled-coil region" evidence="7">
    <location>
        <begin position="159"/>
        <end position="186"/>
    </location>
</feature>
<dbReference type="Proteomes" id="UP000036987">
    <property type="component" value="Unassembled WGS sequence"/>
</dbReference>
<dbReference type="Pfam" id="PF11594">
    <property type="entry name" value="Med28"/>
    <property type="match status" value="1"/>
</dbReference>
<dbReference type="PANTHER" id="PTHR39117">
    <property type="entry name" value="MEDIATOR OF RNA POLYMERASE II TRANSCRIPTION SUBUNIT 28"/>
    <property type="match status" value="1"/>
</dbReference>